<evidence type="ECO:0000313" key="1">
    <source>
        <dbReference type="EMBL" id="NCU63034.1"/>
    </source>
</evidence>
<organism evidence="1 2">
    <name type="scientific">Candidatus Fonsibacter lacus</name>
    <dbReference type="NCBI Taxonomy" id="2576439"/>
    <lineage>
        <taxon>Bacteria</taxon>
        <taxon>Pseudomonadati</taxon>
        <taxon>Pseudomonadota</taxon>
        <taxon>Alphaproteobacteria</taxon>
        <taxon>Candidatus Pelagibacterales</taxon>
        <taxon>Candidatus Pelagibacterales incertae sedis</taxon>
        <taxon>Candidatus Fonsibacter</taxon>
    </lineage>
</organism>
<proteinExistence type="predicted"/>
<protein>
    <submittedName>
        <fullName evidence="1">Uncharacterized protein</fullName>
    </submittedName>
</protein>
<reference evidence="1 2" key="1">
    <citation type="submission" date="2018-10" db="EMBL/GenBank/DDBJ databases">
        <title>Iterative Subtractive Binning of Freshwater Chronoseries Metagenomes Recovers Nearly Complete Genomes from over Four Hundred Novel Species.</title>
        <authorList>
            <person name="Rodriguez-R L.M."/>
            <person name="Tsementzi D."/>
            <person name="Luo C."/>
            <person name="Konstantinidis K.T."/>
        </authorList>
    </citation>
    <scope>NUCLEOTIDE SEQUENCE [LARGE SCALE GENOMIC DNA]</scope>
    <source>
        <strain evidence="1">WB7_2B_003</strain>
    </source>
</reference>
<accession>A0A845SAL7</accession>
<dbReference type="Proteomes" id="UP000572953">
    <property type="component" value="Unassembled WGS sequence"/>
</dbReference>
<dbReference type="AlphaFoldDB" id="A0A845SAL7"/>
<gene>
    <name evidence="1" type="ORF">EBV78_02955</name>
</gene>
<dbReference type="EMBL" id="RGGN01000096">
    <property type="protein sequence ID" value="NCU63034.1"/>
    <property type="molecule type" value="Genomic_DNA"/>
</dbReference>
<sequence length="109" mass="12556">MKKDYSVKDILNAVDDILKVKSSQESKKKNTNEIPVTDILNAVDSILKVKPIQDTTKKIINEVSVKKEDSKKITNNKELKKENDMKKKYDLLVINNAKDILILNRIIFK</sequence>
<name>A0A845SAL7_9PROT</name>
<comment type="caution">
    <text evidence="1">The sequence shown here is derived from an EMBL/GenBank/DDBJ whole genome shotgun (WGS) entry which is preliminary data.</text>
</comment>
<evidence type="ECO:0000313" key="2">
    <source>
        <dbReference type="Proteomes" id="UP000572953"/>
    </source>
</evidence>